<organism evidence="1">
    <name type="scientific">Rhizophora mucronata</name>
    <name type="common">Asiatic mangrove</name>
    <dbReference type="NCBI Taxonomy" id="61149"/>
    <lineage>
        <taxon>Eukaryota</taxon>
        <taxon>Viridiplantae</taxon>
        <taxon>Streptophyta</taxon>
        <taxon>Embryophyta</taxon>
        <taxon>Tracheophyta</taxon>
        <taxon>Spermatophyta</taxon>
        <taxon>Magnoliopsida</taxon>
        <taxon>eudicotyledons</taxon>
        <taxon>Gunneridae</taxon>
        <taxon>Pentapetalae</taxon>
        <taxon>rosids</taxon>
        <taxon>fabids</taxon>
        <taxon>Malpighiales</taxon>
        <taxon>Rhizophoraceae</taxon>
        <taxon>Rhizophora</taxon>
    </lineage>
</organism>
<accession>A0A2P2QEQ7</accession>
<sequence>MQNGEGYCKFKKLSSTIRMNSCYSEAFGIIIHAI</sequence>
<dbReference type="AlphaFoldDB" id="A0A2P2QEQ7"/>
<evidence type="ECO:0000313" key="1">
    <source>
        <dbReference type="EMBL" id="MBX65491.1"/>
    </source>
</evidence>
<reference evidence="1" key="1">
    <citation type="submission" date="2018-02" db="EMBL/GenBank/DDBJ databases">
        <title>Rhizophora mucronata_Transcriptome.</title>
        <authorList>
            <person name="Meera S.P."/>
            <person name="Sreeshan A."/>
            <person name="Augustine A."/>
        </authorList>
    </citation>
    <scope>NUCLEOTIDE SEQUENCE</scope>
    <source>
        <tissue evidence="1">Leaf</tissue>
    </source>
</reference>
<proteinExistence type="predicted"/>
<dbReference type="EMBL" id="GGEC01085007">
    <property type="protein sequence ID" value="MBX65491.1"/>
    <property type="molecule type" value="Transcribed_RNA"/>
</dbReference>
<name>A0A2P2QEQ7_RHIMU</name>
<protein>
    <submittedName>
        <fullName evidence="1">Uncharacterized protein</fullName>
    </submittedName>
</protein>